<evidence type="ECO:0000313" key="5">
    <source>
        <dbReference type="EMBL" id="UYQ93410.1"/>
    </source>
</evidence>
<protein>
    <submittedName>
        <fullName evidence="5">Helix-turn-helix domain-containing protein</fullName>
    </submittedName>
</protein>
<evidence type="ECO:0000256" key="1">
    <source>
        <dbReference type="ARBA" id="ARBA00023015"/>
    </source>
</evidence>
<sequence>MIFEAHYPIHPLLRKYIRYYYFVRVQQPDHLSNYLSFPNTTIPVNIHKNVDCRIAGDRATVSATPETKVVTISNGLRETPLYVTWNGSIDKVTIAFTAVGINHFISKNLPEAVSGHANVFTAWDGNDYTACLDKFYAVTDNRQRVKLLEDFLLGVYHPFDKSALLQQVIDRLCDFSQEMPVPEIARMVNISERSLNRLFHLHIGLSPVAYRKIARFRQSLEGKVVHDKFKRLTDIGYDSHYYDQPYFIRMCNKLSGKSPKALFKSVDKLADNNVIFEFIG</sequence>
<name>A0ABY6J186_9BACT</name>
<dbReference type="SMART" id="SM00342">
    <property type="entry name" value="HTH_ARAC"/>
    <property type="match status" value="1"/>
</dbReference>
<evidence type="ECO:0000256" key="2">
    <source>
        <dbReference type="ARBA" id="ARBA00023125"/>
    </source>
</evidence>
<dbReference type="Proteomes" id="UP001162741">
    <property type="component" value="Chromosome"/>
</dbReference>
<keyword evidence="6" id="KW-1185">Reference proteome</keyword>
<dbReference type="PANTHER" id="PTHR43280:SF2">
    <property type="entry name" value="HTH-TYPE TRANSCRIPTIONAL REGULATOR EXSA"/>
    <property type="match status" value="1"/>
</dbReference>
<evidence type="ECO:0000313" key="6">
    <source>
        <dbReference type="Proteomes" id="UP001162741"/>
    </source>
</evidence>
<reference evidence="5" key="1">
    <citation type="submission" date="2022-10" db="EMBL/GenBank/DDBJ databases">
        <title>Chitinophaga sp. nov., isolated from soil.</title>
        <authorList>
            <person name="Jeon C.O."/>
        </authorList>
    </citation>
    <scope>NUCLEOTIDE SEQUENCE</scope>
    <source>
        <strain evidence="5">R8</strain>
    </source>
</reference>
<dbReference type="InterPro" id="IPR018060">
    <property type="entry name" value="HTH_AraC"/>
</dbReference>
<evidence type="ECO:0000256" key="3">
    <source>
        <dbReference type="ARBA" id="ARBA00023163"/>
    </source>
</evidence>
<evidence type="ECO:0000259" key="4">
    <source>
        <dbReference type="PROSITE" id="PS01124"/>
    </source>
</evidence>
<dbReference type="EMBL" id="CP107006">
    <property type="protein sequence ID" value="UYQ93410.1"/>
    <property type="molecule type" value="Genomic_DNA"/>
</dbReference>
<dbReference type="InterPro" id="IPR009057">
    <property type="entry name" value="Homeodomain-like_sf"/>
</dbReference>
<dbReference type="Pfam" id="PF12833">
    <property type="entry name" value="HTH_18"/>
    <property type="match status" value="1"/>
</dbReference>
<dbReference type="Gene3D" id="1.10.10.60">
    <property type="entry name" value="Homeodomain-like"/>
    <property type="match status" value="1"/>
</dbReference>
<organism evidence="5 6">
    <name type="scientific">Chitinophaga horti</name>
    <dbReference type="NCBI Taxonomy" id="2920382"/>
    <lineage>
        <taxon>Bacteria</taxon>
        <taxon>Pseudomonadati</taxon>
        <taxon>Bacteroidota</taxon>
        <taxon>Chitinophagia</taxon>
        <taxon>Chitinophagales</taxon>
        <taxon>Chitinophagaceae</taxon>
        <taxon>Chitinophaga</taxon>
    </lineage>
</organism>
<dbReference type="RefSeq" id="WP_244841097.1">
    <property type="nucleotide sequence ID" value="NZ_CP107006.1"/>
</dbReference>
<dbReference type="PROSITE" id="PS01124">
    <property type="entry name" value="HTH_ARAC_FAMILY_2"/>
    <property type="match status" value="1"/>
</dbReference>
<keyword evidence="2" id="KW-0238">DNA-binding</keyword>
<proteinExistence type="predicted"/>
<keyword evidence="3" id="KW-0804">Transcription</keyword>
<gene>
    <name evidence="5" type="ORF">MKQ68_25340</name>
</gene>
<dbReference type="PANTHER" id="PTHR43280">
    <property type="entry name" value="ARAC-FAMILY TRANSCRIPTIONAL REGULATOR"/>
    <property type="match status" value="1"/>
</dbReference>
<feature type="domain" description="HTH araC/xylS-type" evidence="4">
    <location>
        <begin position="174"/>
        <end position="265"/>
    </location>
</feature>
<keyword evidence="1" id="KW-0805">Transcription regulation</keyword>
<dbReference type="SUPFAM" id="SSF46689">
    <property type="entry name" value="Homeodomain-like"/>
    <property type="match status" value="1"/>
</dbReference>
<accession>A0ABY6J186</accession>